<dbReference type="GO" id="GO:0016787">
    <property type="term" value="F:hydrolase activity"/>
    <property type="evidence" value="ECO:0007669"/>
    <property type="project" value="UniProtKB-KW"/>
</dbReference>
<dbReference type="InterPro" id="IPR050951">
    <property type="entry name" value="Retrovirus_Pol_polyprotein"/>
</dbReference>
<evidence type="ECO:0000313" key="9">
    <source>
        <dbReference type="Proteomes" id="UP000036403"/>
    </source>
</evidence>
<organism evidence="8 9">
    <name type="scientific">Lasius niger</name>
    <name type="common">Black garden ant</name>
    <dbReference type="NCBI Taxonomy" id="67767"/>
    <lineage>
        <taxon>Eukaryota</taxon>
        <taxon>Metazoa</taxon>
        <taxon>Ecdysozoa</taxon>
        <taxon>Arthropoda</taxon>
        <taxon>Hexapoda</taxon>
        <taxon>Insecta</taxon>
        <taxon>Pterygota</taxon>
        <taxon>Neoptera</taxon>
        <taxon>Endopterygota</taxon>
        <taxon>Hymenoptera</taxon>
        <taxon>Apocrita</taxon>
        <taxon>Aculeata</taxon>
        <taxon>Formicoidea</taxon>
        <taxon>Formicidae</taxon>
        <taxon>Formicinae</taxon>
        <taxon>Lasius</taxon>
        <taxon>Lasius</taxon>
    </lineage>
</organism>
<dbReference type="STRING" id="67767.A0A0J7K5U3"/>
<dbReference type="Proteomes" id="UP000036403">
    <property type="component" value="Unassembled WGS sequence"/>
</dbReference>
<dbReference type="GO" id="GO:0004519">
    <property type="term" value="F:endonuclease activity"/>
    <property type="evidence" value="ECO:0007669"/>
    <property type="project" value="UniProtKB-KW"/>
</dbReference>
<reference evidence="8 9" key="1">
    <citation type="submission" date="2015-04" db="EMBL/GenBank/DDBJ databases">
        <title>Lasius niger genome sequencing.</title>
        <authorList>
            <person name="Konorov E.A."/>
            <person name="Nikitin M.A."/>
            <person name="Kirill M.V."/>
            <person name="Chang P."/>
        </authorList>
    </citation>
    <scope>NUCLEOTIDE SEQUENCE [LARGE SCALE GENOMIC DNA]</scope>
    <source>
        <tissue evidence="8">Whole</tissue>
    </source>
</reference>
<evidence type="ECO:0000259" key="7">
    <source>
        <dbReference type="Pfam" id="PF17917"/>
    </source>
</evidence>
<keyword evidence="2" id="KW-0548">Nucleotidyltransferase</keyword>
<dbReference type="OrthoDB" id="7695055at2759"/>
<dbReference type="SUPFAM" id="SSF56672">
    <property type="entry name" value="DNA/RNA polymerases"/>
    <property type="match status" value="1"/>
</dbReference>
<evidence type="ECO:0000256" key="6">
    <source>
        <dbReference type="ARBA" id="ARBA00022918"/>
    </source>
</evidence>
<proteinExistence type="predicted"/>
<evidence type="ECO:0000256" key="5">
    <source>
        <dbReference type="ARBA" id="ARBA00022801"/>
    </source>
</evidence>
<keyword evidence="9" id="KW-1185">Reference proteome</keyword>
<evidence type="ECO:0000256" key="2">
    <source>
        <dbReference type="ARBA" id="ARBA00022695"/>
    </source>
</evidence>
<keyword evidence="4" id="KW-0255">Endonuclease</keyword>
<dbReference type="PANTHER" id="PTHR37984:SF5">
    <property type="entry name" value="PROTEIN NYNRIN-LIKE"/>
    <property type="match status" value="1"/>
</dbReference>
<feature type="domain" description="Reverse transcriptase RNase H-like" evidence="7">
    <location>
        <begin position="4"/>
        <end position="76"/>
    </location>
</feature>
<keyword evidence="5" id="KW-0378">Hydrolase</keyword>
<evidence type="ECO:0000313" key="8">
    <source>
        <dbReference type="EMBL" id="KMQ85863.1"/>
    </source>
</evidence>
<evidence type="ECO:0000256" key="3">
    <source>
        <dbReference type="ARBA" id="ARBA00022722"/>
    </source>
</evidence>
<dbReference type="CDD" id="cd09274">
    <property type="entry name" value="RNase_HI_RT_Ty3"/>
    <property type="match status" value="1"/>
</dbReference>
<name>A0A0J7K5U3_LASNI</name>
<dbReference type="PaxDb" id="67767-A0A0J7K5U3"/>
<dbReference type="GO" id="GO:0003964">
    <property type="term" value="F:RNA-directed DNA polymerase activity"/>
    <property type="evidence" value="ECO:0007669"/>
    <property type="project" value="UniProtKB-KW"/>
</dbReference>
<keyword evidence="3" id="KW-0540">Nuclease</keyword>
<dbReference type="AlphaFoldDB" id="A0A0J7K5U3"/>
<comment type="caution">
    <text evidence="8">The sequence shown here is derived from an EMBL/GenBank/DDBJ whole genome shotgun (WGS) entry which is preliminary data.</text>
</comment>
<evidence type="ECO:0000256" key="4">
    <source>
        <dbReference type="ARBA" id="ARBA00022759"/>
    </source>
</evidence>
<dbReference type="Pfam" id="PF17917">
    <property type="entry name" value="RT_RNaseH"/>
    <property type="match status" value="1"/>
</dbReference>
<sequence>MDTTFYSKKLTNAQRNYAAYDRELLAIYSSIKFFRHMLEGRECTVVTDHKSLTYAFGQKSDKASPRQLRHLDYIGQFTTRIVHLSGKENATADALSRIQTIDMPVVITTEELAREQETDEELRTLWVILVFDYSLGPCDAEEKGVVCD</sequence>
<dbReference type="EMBL" id="LBMM01013021">
    <property type="protein sequence ID" value="KMQ85863.1"/>
    <property type="molecule type" value="Genomic_DNA"/>
</dbReference>
<keyword evidence="1" id="KW-0808">Transferase</keyword>
<accession>A0A0J7K5U3</accession>
<dbReference type="InterPro" id="IPR041373">
    <property type="entry name" value="RT_RNaseH"/>
</dbReference>
<gene>
    <name evidence="8" type="ORF">RF55_15347</name>
</gene>
<dbReference type="PANTHER" id="PTHR37984">
    <property type="entry name" value="PROTEIN CBG26694"/>
    <property type="match status" value="1"/>
</dbReference>
<evidence type="ECO:0000256" key="1">
    <source>
        <dbReference type="ARBA" id="ARBA00022679"/>
    </source>
</evidence>
<keyword evidence="6" id="KW-0695">RNA-directed DNA polymerase</keyword>
<protein>
    <submittedName>
        <fullName evidence="8">Retrovirus-like pol polyprotein</fullName>
    </submittedName>
</protein>
<dbReference type="InterPro" id="IPR043502">
    <property type="entry name" value="DNA/RNA_pol_sf"/>
</dbReference>